<evidence type="ECO:0000313" key="2">
    <source>
        <dbReference type="Proteomes" id="UP000663671"/>
    </source>
</evidence>
<reference evidence="1" key="1">
    <citation type="submission" date="2021-01" db="EMBL/GenBank/DDBJ databases">
        <title>Chromosome-level genome assembly of a human fungal pathogen reveals clustering of transcriptionally co-regulated genes.</title>
        <authorList>
            <person name="Voorhies M."/>
            <person name="Cohen S."/>
            <person name="Shea T.P."/>
            <person name="Petrus S."/>
            <person name="Munoz J.F."/>
            <person name="Poplawski S."/>
            <person name="Goldman W.E."/>
            <person name="Michael T."/>
            <person name="Cuomo C.A."/>
            <person name="Sil A."/>
            <person name="Beyhan S."/>
        </authorList>
    </citation>
    <scope>NUCLEOTIDE SEQUENCE</scope>
    <source>
        <strain evidence="1">WU24</strain>
    </source>
</reference>
<dbReference type="EMBL" id="CP069109">
    <property type="protein sequence ID" value="QSS58524.1"/>
    <property type="molecule type" value="Genomic_DNA"/>
</dbReference>
<accession>A0A8A1M1I5</accession>
<dbReference type="VEuPathDB" id="FungiDB:I7I51_07951"/>
<proteinExistence type="predicted"/>
<dbReference type="AlphaFoldDB" id="A0A8A1M1I5"/>
<gene>
    <name evidence="1" type="ORF">I7I51_07951</name>
</gene>
<sequence>MTSPVACFMGEINSPSLPGFLGPAYRARVEGEKQAKRPPMKKPICLVGRPIYSLIPSLPPTEGHHIYPCLPTVEKSTWETTAGQIVQGLLHPLDPELTATILTMRNPEIEADKDGQQSRTEYFVQPTSDILSDWFVSYGKFMLVSLQPYIFTWRDPPSLLVSINKDGSRNDSSSN</sequence>
<protein>
    <submittedName>
        <fullName evidence="1">Uncharacterized protein</fullName>
    </submittedName>
</protein>
<evidence type="ECO:0000313" key="1">
    <source>
        <dbReference type="EMBL" id="QSS58524.1"/>
    </source>
</evidence>
<organism evidence="1 2">
    <name type="scientific">Ajellomyces capsulatus</name>
    <name type="common">Darling's disease fungus</name>
    <name type="synonym">Histoplasma capsulatum</name>
    <dbReference type="NCBI Taxonomy" id="5037"/>
    <lineage>
        <taxon>Eukaryota</taxon>
        <taxon>Fungi</taxon>
        <taxon>Dikarya</taxon>
        <taxon>Ascomycota</taxon>
        <taxon>Pezizomycotina</taxon>
        <taxon>Eurotiomycetes</taxon>
        <taxon>Eurotiomycetidae</taxon>
        <taxon>Onygenales</taxon>
        <taxon>Ajellomycetaceae</taxon>
        <taxon>Histoplasma</taxon>
    </lineage>
</organism>
<name>A0A8A1M1I5_AJECA</name>
<dbReference type="Proteomes" id="UP000663671">
    <property type="component" value="Chromosome 2"/>
</dbReference>
<dbReference type="OrthoDB" id="10428246at2759"/>